<evidence type="ECO:0000256" key="4">
    <source>
        <dbReference type="ARBA" id="ARBA00022679"/>
    </source>
</evidence>
<evidence type="ECO:0000256" key="2">
    <source>
        <dbReference type="ARBA" id="ARBA00012438"/>
    </source>
</evidence>
<evidence type="ECO:0000256" key="1">
    <source>
        <dbReference type="ARBA" id="ARBA00000085"/>
    </source>
</evidence>
<protein>
    <recommendedName>
        <fullName evidence="2">histidine kinase</fullName>
        <ecNumber evidence="2">2.7.13.3</ecNumber>
    </recommendedName>
</protein>
<dbReference type="Gene3D" id="3.30.565.10">
    <property type="entry name" value="Histidine kinase-like ATPase, C-terminal domain"/>
    <property type="match status" value="1"/>
</dbReference>
<dbReference type="InterPro" id="IPR003594">
    <property type="entry name" value="HATPase_dom"/>
</dbReference>
<reference evidence="9 10" key="1">
    <citation type="submission" date="2019-08" db="EMBL/GenBank/DDBJ databases">
        <title>Archangium and Cystobacter genomes.</title>
        <authorList>
            <person name="Chen I.-C.K."/>
            <person name="Wielgoss S."/>
        </authorList>
    </citation>
    <scope>NUCLEOTIDE SEQUENCE [LARGE SCALE GENOMIC DNA]</scope>
    <source>
        <strain evidence="9 10">Cbm 6</strain>
    </source>
</reference>
<dbReference type="SUPFAM" id="SSF55781">
    <property type="entry name" value="GAF domain-like"/>
    <property type="match status" value="2"/>
</dbReference>
<keyword evidence="10" id="KW-1185">Reference proteome</keyword>
<dbReference type="CDD" id="cd00075">
    <property type="entry name" value="HATPase"/>
    <property type="match status" value="1"/>
</dbReference>
<dbReference type="PANTHER" id="PTHR43711">
    <property type="entry name" value="TWO-COMPONENT HISTIDINE KINASE"/>
    <property type="match status" value="1"/>
</dbReference>
<dbReference type="InterPro" id="IPR036097">
    <property type="entry name" value="HisK_dim/P_sf"/>
</dbReference>
<keyword evidence="3" id="KW-0597">Phosphoprotein</keyword>
<evidence type="ECO:0000259" key="8">
    <source>
        <dbReference type="PROSITE" id="PS50109"/>
    </source>
</evidence>
<dbReference type="Gene3D" id="1.10.287.130">
    <property type="match status" value="1"/>
</dbReference>
<dbReference type="InterPro" id="IPR005467">
    <property type="entry name" value="His_kinase_dom"/>
</dbReference>
<proteinExistence type="predicted"/>
<dbReference type="Proteomes" id="UP001611383">
    <property type="component" value="Chromosome"/>
</dbReference>
<dbReference type="Pfam" id="PF00512">
    <property type="entry name" value="HisKA"/>
    <property type="match status" value="1"/>
</dbReference>
<evidence type="ECO:0000256" key="6">
    <source>
        <dbReference type="ARBA" id="ARBA00023012"/>
    </source>
</evidence>
<dbReference type="InterPro" id="IPR003661">
    <property type="entry name" value="HisK_dim/P_dom"/>
</dbReference>
<dbReference type="PRINTS" id="PR00344">
    <property type="entry name" value="BCTRLSENSOR"/>
</dbReference>
<evidence type="ECO:0000256" key="7">
    <source>
        <dbReference type="SAM" id="MobiDB-lite"/>
    </source>
</evidence>
<organism evidence="9 10">
    <name type="scientific">Archangium minus</name>
    <dbReference type="NCBI Taxonomy" id="83450"/>
    <lineage>
        <taxon>Bacteria</taxon>
        <taxon>Pseudomonadati</taxon>
        <taxon>Myxococcota</taxon>
        <taxon>Myxococcia</taxon>
        <taxon>Myxococcales</taxon>
        <taxon>Cystobacterineae</taxon>
        <taxon>Archangiaceae</taxon>
        <taxon>Archangium</taxon>
    </lineage>
</organism>
<sequence length="754" mass="82179">MGARRILREKQAGEDDAPRVLPHSPSGSGGPSRGALLGRMSRELAACTQLSDVFRCLGQWAMPALGDWCDLDVLRDGMLQRAAAFRAPHGAIHGPSGGPPSRLAQRVALMGRAELLRGPDEQVAVALSSEAGDLSRLQGIGLLDCLAVPLLLGGQLVGVLSFATREPALRLDEDTLSLAEDLSGCVAFALETDRLRQALERSHHAELRAETLERELQCQAADFKTLLDVIPVGIAITHDRDCRHIRQNPWFARMHEVPLDANISLSVPEGERQPIRYLDTHGHALRPEELPMQRAAATGEAVLDVELDLEAQGQRRGTIVVSAVPLLDEGHHSRGCIATILDVTARKRAMEAQRFLAESSAVLSSSLDPEQTSRTMARLCVPALASLAVFYGRRSDGTLGVLSVAHEDDSLQPIAAEVSRHFPIPEGHPLREAMMTGRPRLIPVLADEPSWFKSRDEGLHRLRQRLAVRSVMLIPLTTAHGVVGVLALGTHARTYSEDDFTFAKEYAAHATYAMENARLYREAREAVALRDEFLGIAGHELRTPLTALQLGLQRLARQSATAGDAAELSKWVATCQRQGSRLSRLVGDLLDVGRITSGRLPMVVEEMDLSALVEEVAARMGPELEKVGCGLVLKLESPLTGSWDRSRLDQVLTNLVSNAMKYGQGRPIEVSTEATAEGVRVCVRDEGIGISSGDLSRIFERFERAVPERHYGGLGLGLWISKQIVTWLGGHIRVESEQGRGSCFTVELPRRVEG</sequence>
<dbReference type="InterPro" id="IPR036890">
    <property type="entry name" value="HATPase_C_sf"/>
</dbReference>
<dbReference type="PROSITE" id="PS50109">
    <property type="entry name" value="HIS_KIN"/>
    <property type="match status" value="1"/>
</dbReference>
<dbReference type="Pfam" id="PF02518">
    <property type="entry name" value="HATPase_c"/>
    <property type="match status" value="1"/>
</dbReference>
<dbReference type="InterPro" id="IPR050736">
    <property type="entry name" value="Sensor_HK_Regulatory"/>
</dbReference>
<comment type="catalytic activity">
    <reaction evidence="1">
        <text>ATP + protein L-histidine = ADP + protein N-phospho-L-histidine.</text>
        <dbReference type="EC" id="2.7.13.3"/>
    </reaction>
</comment>
<dbReference type="Pfam" id="PF01590">
    <property type="entry name" value="GAF"/>
    <property type="match status" value="1"/>
</dbReference>
<dbReference type="SUPFAM" id="SSF47384">
    <property type="entry name" value="Homodimeric domain of signal transducing histidine kinase"/>
    <property type="match status" value="1"/>
</dbReference>
<gene>
    <name evidence="9" type="ORF">F0U60_10945</name>
</gene>
<feature type="compositionally biased region" description="Basic and acidic residues" evidence="7">
    <location>
        <begin position="1"/>
        <end position="18"/>
    </location>
</feature>
<dbReference type="Gene3D" id="3.30.450.20">
    <property type="entry name" value="PAS domain"/>
    <property type="match status" value="1"/>
</dbReference>
<evidence type="ECO:0000313" key="9">
    <source>
        <dbReference type="EMBL" id="WNG44554.1"/>
    </source>
</evidence>
<dbReference type="SMART" id="SM00387">
    <property type="entry name" value="HATPase_c"/>
    <property type="match status" value="1"/>
</dbReference>
<dbReference type="SUPFAM" id="SSF55874">
    <property type="entry name" value="ATPase domain of HSP90 chaperone/DNA topoisomerase II/histidine kinase"/>
    <property type="match status" value="1"/>
</dbReference>
<dbReference type="EMBL" id="CP043494">
    <property type="protein sequence ID" value="WNG44554.1"/>
    <property type="molecule type" value="Genomic_DNA"/>
</dbReference>
<evidence type="ECO:0000313" key="10">
    <source>
        <dbReference type="Proteomes" id="UP001611383"/>
    </source>
</evidence>
<dbReference type="EC" id="2.7.13.3" evidence="2"/>
<keyword evidence="4" id="KW-0808">Transferase</keyword>
<keyword evidence="5" id="KW-0418">Kinase</keyword>
<dbReference type="SMART" id="SM00065">
    <property type="entry name" value="GAF"/>
    <property type="match status" value="2"/>
</dbReference>
<dbReference type="Gene3D" id="3.30.450.40">
    <property type="match status" value="2"/>
</dbReference>
<dbReference type="InterPro" id="IPR004358">
    <property type="entry name" value="Sig_transdc_His_kin-like_C"/>
</dbReference>
<dbReference type="Pfam" id="PF08448">
    <property type="entry name" value="PAS_4"/>
    <property type="match status" value="1"/>
</dbReference>
<evidence type="ECO:0000256" key="5">
    <source>
        <dbReference type="ARBA" id="ARBA00022777"/>
    </source>
</evidence>
<dbReference type="InterPro" id="IPR003018">
    <property type="entry name" value="GAF"/>
</dbReference>
<feature type="region of interest" description="Disordered" evidence="7">
    <location>
        <begin position="1"/>
        <end position="35"/>
    </location>
</feature>
<dbReference type="InterPro" id="IPR029016">
    <property type="entry name" value="GAF-like_dom_sf"/>
</dbReference>
<evidence type="ECO:0000256" key="3">
    <source>
        <dbReference type="ARBA" id="ARBA00022553"/>
    </source>
</evidence>
<dbReference type="SUPFAM" id="SSF55785">
    <property type="entry name" value="PYP-like sensor domain (PAS domain)"/>
    <property type="match status" value="1"/>
</dbReference>
<accession>A0ABY9WN24</accession>
<dbReference type="SMART" id="SM00388">
    <property type="entry name" value="HisKA"/>
    <property type="match status" value="1"/>
</dbReference>
<dbReference type="InterPro" id="IPR013656">
    <property type="entry name" value="PAS_4"/>
</dbReference>
<dbReference type="PANTHER" id="PTHR43711:SF31">
    <property type="entry name" value="HISTIDINE KINASE"/>
    <property type="match status" value="1"/>
</dbReference>
<keyword evidence="6" id="KW-0902">Two-component regulatory system</keyword>
<dbReference type="InterPro" id="IPR035965">
    <property type="entry name" value="PAS-like_dom_sf"/>
</dbReference>
<name>A0ABY9WN24_9BACT</name>
<dbReference type="Pfam" id="PF13185">
    <property type="entry name" value="GAF_2"/>
    <property type="match status" value="1"/>
</dbReference>
<feature type="domain" description="Histidine kinase" evidence="8">
    <location>
        <begin position="536"/>
        <end position="752"/>
    </location>
</feature>
<dbReference type="CDD" id="cd00082">
    <property type="entry name" value="HisKA"/>
    <property type="match status" value="1"/>
</dbReference>